<dbReference type="EMBL" id="KZ288232">
    <property type="protein sequence ID" value="PBC31499.1"/>
    <property type="molecule type" value="Genomic_DNA"/>
</dbReference>
<dbReference type="Proteomes" id="UP000242457">
    <property type="component" value="Unassembled WGS sequence"/>
</dbReference>
<evidence type="ECO:0000313" key="2">
    <source>
        <dbReference type="Proteomes" id="UP000242457"/>
    </source>
</evidence>
<proteinExistence type="predicted"/>
<name>A0A2A3EJX7_APICC</name>
<sequence length="69" mass="7811">MEYYESVSHFSNESSGCLKNLNLQEKYLQTFIVIILIEKENSEDIAGIMIISSLPLHVSDLEQETNGCT</sequence>
<evidence type="ECO:0000313" key="1">
    <source>
        <dbReference type="EMBL" id="PBC31499.1"/>
    </source>
</evidence>
<accession>A0A2A3EJX7</accession>
<gene>
    <name evidence="1" type="ORF">APICC_05805</name>
</gene>
<organism evidence="1 2">
    <name type="scientific">Apis cerana cerana</name>
    <name type="common">Oriental honeybee</name>
    <dbReference type="NCBI Taxonomy" id="94128"/>
    <lineage>
        <taxon>Eukaryota</taxon>
        <taxon>Metazoa</taxon>
        <taxon>Ecdysozoa</taxon>
        <taxon>Arthropoda</taxon>
        <taxon>Hexapoda</taxon>
        <taxon>Insecta</taxon>
        <taxon>Pterygota</taxon>
        <taxon>Neoptera</taxon>
        <taxon>Endopterygota</taxon>
        <taxon>Hymenoptera</taxon>
        <taxon>Apocrita</taxon>
        <taxon>Aculeata</taxon>
        <taxon>Apoidea</taxon>
        <taxon>Anthophila</taxon>
        <taxon>Apidae</taxon>
        <taxon>Apis</taxon>
    </lineage>
</organism>
<keyword evidence="2" id="KW-1185">Reference proteome</keyword>
<reference evidence="1 2" key="1">
    <citation type="submission" date="2014-07" db="EMBL/GenBank/DDBJ databases">
        <title>Genomic and transcriptomic analysis on Apis cerana provide comprehensive insights into honey bee biology.</title>
        <authorList>
            <person name="Diao Q."/>
            <person name="Sun L."/>
            <person name="Zheng H."/>
            <person name="Zheng H."/>
            <person name="Xu S."/>
            <person name="Wang S."/>
            <person name="Zeng Z."/>
            <person name="Hu F."/>
            <person name="Su S."/>
            <person name="Wu J."/>
        </authorList>
    </citation>
    <scope>NUCLEOTIDE SEQUENCE [LARGE SCALE GENOMIC DNA]</scope>
    <source>
        <tissue evidence="1">Pupae without intestine</tissue>
    </source>
</reference>
<protein>
    <submittedName>
        <fullName evidence="1">Uncharacterized protein</fullName>
    </submittedName>
</protein>
<dbReference type="AlphaFoldDB" id="A0A2A3EJX7"/>